<evidence type="ECO:0000256" key="1">
    <source>
        <dbReference type="ARBA" id="ARBA00005786"/>
    </source>
</evidence>
<evidence type="ECO:0000259" key="5">
    <source>
        <dbReference type="Pfam" id="PF22873"/>
    </source>
</evidence>
<dbReference type="InterPro" id="IPR053894">
    <property type="entry name" value="OAF_N"/>
</dbReference>
<dbReference type="EMBL" id="AHAT01024078">
    <property type="status" value="NOT_ANNOTATED_CDS"/>
    <property type="molecule type" value="Genomic_DNA"/>
</dbReference>
<accession>W5M268</accession>
<evidence type="ECO:0000256" key="3">
    <source>
        <dbReference type="SAM" id="SignalP"/>
    </source>
</evidence>
<keyword evidence="7" id="KW-1185">Reference proteome</keyword>
<dbReference type="HOGENOM" id="CLU_043995_1_0_1"/>
<dbReference type="eggNOG" id="ENOG502QWDA">
    <property type="taxonomic scope" value="Eukaryota"/>
</dbReference>
<evidence type="ECO:0000259" key="4">
    <source>
        <dbReference type="Pfam" id="PF14941"/>
    </source>
</evidence>
<reference evidence="7" key="1">
    <citation type="submission" date="2011-12" db="EMBL/GenBank/DDBJ databases">
        <title>The Draft Genome of Lepisosteus oculatus.</title>
        <authorList>
            <consortium name="The Broad Institute Genome Assembly &amp; Analysis Group"/>
            <consortium name="Computational R&amp;D Group"/>
            <consortium name="and Sequencing Platform"/>
            <person name="Di Palma F."/>
            <person name="Alfoldi J."/>
            <person name="Johnson J."/>
            <person name="Berlin A."/>
            <person name="Gnerre S."/>
            <person name="Jaffe D."/>
            <person name="MacCallum I."/>
            <person name="Young S."/>
            <person name="Walker B.J."/>
            <person name="Lander E.S."/>
            <person name="Lindblad-Toh K."/>
        </authorList>
    </citation>
    <scope>NUCLEOTIDE SEQUENCE [LARGE SCALE GENOMIC DNA]</scope>
</reference>
<comment type="similarity">
    <text evidence="1">Belongs to the OAF family.</text>
</comment>
<dbReference type="FunCoup" id="W5M268">
    <property type="interactions" value="1070"/>
</dbReference>
<dbReference type="Pfam" id="PF14941">
    <property type="entry name" value="OAF_N"/>
    <property type="match status" value="1"/>
</dbReference>
<feature type="signal peptide" evidence="3">
    <location>
        <begin position="1"/>
        <end position="18"/>
    </location>
</feature>
<dbReference type="STRING" id="7918.ENSLOCP00000002476"/>
<dbReference type="Pfam" id="PF22873">
    <property type="entry name" value="OAF_C"/>
    <property type="match status" value="1"/>
</dbReference>
<dbReference type="AlphaFoldDB" id="W5M268"/>
<reference evidence="6" key="3">
    <citation type="submission" date="2025-09" db="UniProtKB">
        <authorList>
            <consortium name="Ensembl"/>
        </authorList>
    </citation>
    <scope>IDENTIFICATION</scope>
</reference>
<feature type="domain" description="Out at first protein BRICHOS-like" evidence="4">
    <location>
        <begin position="30"/>
        <end position="180"/>
    </location>
</feature>
<name>W5M268_LEPOC</name>
<sequence length="275" mass="31245">MLTVWILPVSVRITRVLAALLLLSSSGFSSELKVRVRVADGQVAEETLEADSERDVITVEFRQGDGTLITFVADFKQDVKIFRSLILGEPERGQSQYQALCFVTSSNIRKHQELRKGVAEAFQKNPRAIRSAEEKRGAEHLAMNVAVNLSQAGQLSAHIRNVCAEARGAVYSREADVRHWLDRDFQNRFLDTVKKYTDKTLLVLLMSLLILLWQPCACSYSLRLEWYPCLLKYCRGRDAAGRAAPYKCGIRSCSKGYRFDFYVPQKQLCLWEEDG</sequence>
<dbReference type="Bgee" id="ENSLOCG00000002126">
    <property type="expression patterns" value="Expressed in zone of skin and 13 other cell types or tissues"/>
</dbReference>
<dbReference type="InterPro" id="IPR026315">
    <property type="entry name" value="Oaf"/>
</dbReference>
<evidence type="ECO:0000313" key="7">
    <source>
        <dbReference type="Proteomes" id="UP000018468"/>
    </source>
</evidence>
<reference evidence="6" key="2">
    <citation type="submission" date="2025-08" db="UniProtKB">
        <authorList>
            <consortium name="Ensembl"/>
        </authorList>
    </citation>
    <scope>IDENTIFICATION</scope>
</reference>
<dbReference type="Proteomes" id="UP000018468">
    <property type="component" value="Linkage group LG26"/>
</dbReference>
<dbReference type="OMA" id="YMDVAVN"/>
<dbReference type="EMBL" id="AHAT01024076">
    <property type="status" value="NOT_ANNOTATED_CDS"/>
    <property type="molecule type" value="Genomic_DNA"/>
</dbReference>
<dbReference type="PANTHER" id="PTHR13423:SF2">
    <property type="entry name" value="OUT AT FIRST PROTEIN HOMOLOG"/>
    <property type="match status" value="1"/>
</dbReference>
<dbReference type="InterPro" id="IPR053897">
    <property type="entry name" value="Oaf_C"/>
</dbReference>
<dbReference type="EMBL" id="AHAT01024079">
    <property type="status" value="NOT_ANNOTATED_CDS"/>
    <property type="molecule type" value="Genomic_DNA"/>
</dbReference>
<dbReference type="EMBL" id="AHAT01024077">
    <property type="status" value="NOT_ANNOTATED_CDS"/>
    <property type="molecule type" value="Genomic_DNA"/>
</dbReference>
<proteinExistence type="inferred from homology"/>
<protein>
    <recommendedName>
        <fullName evidence="2">Out at first protein homolog</fullName>
    </recommendedName>
</protein>
<dbReference type="EMBL" id="AHAT01024075">
    <property type="status" value="NOT_ANNOTATED_CDS"/>
    <property type="molecule type" value="Genomic_DNA"/>
</dbReference>
<keyword evidence="3" id="KW-0732">Signal</keyword>
<feature type="chain" id="PRO_5004865525" description="Out at first protein homolog" evidence="3">
    <location>
        <begin position="19"/>
        <end position="275"/>
    </location>
</feature>
<dbReference type="GeneTree" id="ENSGT00390000012008"/>
<dbReference type="Ensembl" id="ENSLOCT00000002482.1">
    <property type="protein sequence ID" value="ENSLOCP00000002476.1"/>
    <property type="gene ID" value="ENSLOCG00000002126.1"/>
</dbReference>
<dbReference type="PANTHER" id="PTHR13423">
    <property type="entry name" value="OUT AT FIRST"/>
    <property type="match status" value="1"/>
</dbReference>
<feature type="domain" description="Out at first C-terminal" evidence="5">
    <location>
        <begin position="212"/>
        <end position="273"/>
    </location>
</feature>
<evidence type="ECO:0000256" key="2">
    <source>
        <dbReference type="ARBA" id="ARBA00021639"/>
    </source>
</evidence>
<dbReference type="InParanoid" id="W5M268"/>
<organism evidence="6 7">
    <name type="scientific">Lepisosteus oculatus</name>
    <name type="common">Spotted gar</name>
    <dbReference type="NCBI Taxonomy" id="7918"/>
    <lineage>
        <taxon>Eukaryota</taxon>
        <taxon>Metazoa</taxon>
        <taxon>Chordata</taxon>
        <taxon>Craniata</taxon>
        <taxon>Vertebrata</taxon>
        <taxon>Euteleostomi</taxon>
        <taxon>Actinopterygii</taxon>
        <taxon>Neopterygii</taxon>
        <taxon>Holostei</taxon>
        <taxon>Semionotiformes</taxon>
        <taxon>Lepisosteidae</taxon>
        <taxon>Lepisosteus</taxon>
    </lineage>
</organism>
<evidence type="ECO:0000313" key="6">
    <source>
        <dbReference type="Ensembl" id="ENSLOCP00000002476.1"/>
    </source>
</evidence>